<protein>
    <submittedName>
        <fullName evidence="1">Uncharacterized protein</fullName>
    </submittedName>
</protein>
<accession>A0A4Y2I3Q4</accession>
<reference evidence="1 2" key="1">
    <citation type="journal article" date="2019" name="Sci. Rep.">
        <title>Orb-weaving spider Araneus ventricosus genome elucidates the spidroin gene catalogue.</title>
        <authorList>
            <person name="Kono N."/>
            <person name="Nakamura H."/>
            <person name="Ohtoshi R."/>
            <person name="Moran D.A.P."/>
            <person name="Shinohara A."/>
            <person name="Yoshida Y."/>
            <person name="Fujiwara M."/>
            <person name="Mori M."/>
            <person name="Tomita M."/>
            <person name="Arakawa K."/>
        </authorList>
    </citation>
    <scope>NUCLEOTIDE SEQUENCE [LARGE SCALE GENOMIC DNA]</scope>
</reference>
<keyword evidence="2" id="KW-1185">Reference proteome</keyword>
<evidence type="ECO:0000313" key="2">
    <source>
        <dbReference type="Proteomes" id="UP000499080"/>
    </source>
</evidence>
<gene>
    <name evidence="1" type="ORF">AVEN_266501_1</name>
</gene>
<dbReference type="AlphaFoldDB" id="A0A4Y2I3Q4"/>
<name>A0A4Y2I3Q4_ARAVE</name>
<dbReference type="Proteomes" id="UP000499080">
    <property type="component" value="Unassembled WGS sequence"/>
</dbReference>
<evidence type="ECO:0000313" key="1">
    <source>
        <dbReference type="EMBL" id="GBM72082.1"/>
    </source>
</evidence>
<organism evidence="1 2">
    <name type="scientific">Araneus ventricosus</name>
    <name type="common">Orbweaver spider</name>
    <name type="synonym">Epeira ventricosa</name>
    <dbReference type="NCBI Taxonomy" id="182803"/>
    <lineage>
        <taxon>Eukaryota</taxon>
        <taxon>Metazoa</taxon>
        <taxon>Ecdysozoa</taxon>
        <taxon>Arthropoda</taxon>
        <taxon>Chelicerata</taxon>
        <taxon>Arachnida</taxon>
        <taxon>Araneae</taxon>
        <taxon>Araneomorphae</taxon>
        <taxon>Entelegynae</taxon>
        <taxon>Araneoidea</taxon>
        <taxon>Araneidae</taxon>
        <taxon>Araneus</taxon>
    </lineage>
</organism>
<comment type="caution">
    <text evidence="1">The sequence shown here is derived from an EMBL/GenBank/DDBJ whole genome shotgun (WGS) entry which is preliminary data.</text>
</comment>
<sequence>MGNIRNYFEMKNLAEGSLNDDVRPSLWKQSLPDYTQHILCVSAGNIASIPKVIDKVNEVSVPGVEVSTVTENLSLRADIAGRDRFFAKTGY</sequence>
<proteinExistence type="predicted"/>
<dbReference type="EMBL" id="BGPR01002354">
    <property type="protein sequence ID" value="GBM72082.1"/>
    <property type="molecule type" value="Genomic_DNA"/>
</dbReference>